<organism evidence="4 5">
    <name type="scientific">Enhygromyxa salina</name>
    <dbReference type="NCBI Taxonomy" id="215803"/>
    <lineage>
        <taxon>Bacteria</taxon>
        <taxon>Pseudomonadati</taxon>
        <taxon>Myxococcota</taxon>
        <taxon>Polyangia</taxon>
        <taxon>Nannocystales</taxon>
        <taxon>Nannocystaceae</taxon>
        <taxon>Enhygromyxa</taxon>
    </lineage>
</organism>
<comment type="caution">
    <text evidence="4">The sequence shown here is derived from an EMBL/GenBank/DDBJ whole genome shotgun (WGS) entry which is preliminary data.</text>
</comment>
<evidence type="ECO:0000313" key="5">
    <source>
        <dbReference type="Proteomes" id="UP000031599"/>
    </source>
</evidence>
<reference evidence="4 5" key="1">
    <citation type="submission" date="2014-12" db="EMBL/GenBank/DDBJ databases">
        <title>Genome assembly of Enhygromyxa salina DSM 15201.</title>
        <authorList>
            <person name="Sharma G."/>
            <person name="Subramanian S."/>
        </authorList>
    </citation>
    <scope>NUCLEOTIDE SEQUENCE [LARGE SCALE GENOMIC DNA]</scope>
    <source>
        <strain evidence="4 5">DSM 15201</strain>
    </source>
</reference>
<dbReference type="PANTHER" id="PTHR47396:SF1">
    <property type="entry name" value="ATP-DEPENDENT HELICASE IRC3-RELATED"/>
    <property type="match status" value="1"/>
</dbReference>
<dbReference type="GO" id="GO:0036121">
    <property type="term" value="F:double-stranded DNA helicase activity"/>
    <property type="evidence" value="ECO:0007669"/>
    <property type="project" value="TreeGrafter"/>
</dbReference>
<dbReference type="InterPro" id="IPR001650">
    <property type="entry name" value="Helicase_C-like"/>
</dbReference>
<proteinExistence type="predicted"/>
<evidence type="ECO:0000259" key="3">
    <source>
        <dbReference type="PROSITE" id="PS51194"/>
    </source>
</evidence>
<dbReference type="Pfam" id="PF04851">
    <property type="entry name" value="ResIII"/>
    <property type="match status" value="1"/>
</dbReference>
<dbReference type="GO" id="GO:0016787">
    <property type="term" value="F:hydrolase activity"/>
    <property type="evidence" value="ECO:0007669"/>
    <property type="project" value="InterPro"/>
</dbReference>
<dbReference type="GO" id="GO:0000403">
    <property type="term" value="F:Y-form DNA binding"/>
    <property type="evidence" value="ECO:0007669"/>
    <property type="project" value="TreeGrafter"/>
</dbReference>
<dbReference type="InterPro" id="IPR014001">
    <property type="entry name" value="Helicase_ATP-bd"/>
</dbReference>
<dbReference type="SMART" id="SM00490">
    <property type="entry name" value="HELICc"/>
    <property type="match status" value="1"/>
</dbReference>
<dbReference type="GO" id="GO:0005524">
    <property type="term" value="F:ATP binding"/>
    <property type="evidence" value="ECO:0007669"/>
    <property type="project" value="InterPro"/>
</dbReference>
<dbReference type="GO" id="GO:0061749">
    <property type="term" value="F:forked DNA-dependent helicase activity"/>
    <property type="evidence" value="ECO:0007669"/>
    <property type="project" value="TreeGrafter"/>
</dbReference>
<dbReference type="SMART" id="SM00487">
    <property type="entry name" value="DEXDc"/>
    <property type="match status" value="1"/>
</dbReference>
<dbReference type="Pfam" id="PF00271">
    <property type="entry name" value="Helicase_C"/>
    <property type="match status" value="1"/>
</dbReference>
<dbReference type="PROSITE" id="PS51194">
    <property type="entry name" value="HELICASE_CTER"/>
    <property type="match status" value="1"/>
</dbReference>
<sequence>MRLRPYQVEAVEAVIAARRRGVRRMLVSLPTGAGKTVIFSELIRRAKRDVLVLAHREELLAQARDKIEAALRRGGDDRRVQIERGESRASASARVLVASIRSLHEARIGRVLAGRELGLVIYDECHHAVADANRAVLERIGAFEADWRGTLVGFTATTRRADGRALGEVFEEIVAERTVEQMITDGYLRPLRGLRIETKVSLEGVAAVGEDFDEQALEQAVDIETRNQLVARSITELCRDRRTIAFCAGVRHAEHLCGALNRMGVRAAIVHGEMPKPARERTLAGFRDGQFQVITNVGVLTEGFDDPGVSAVAMVRPLRSESLYLQCVGRGMRLDPSARDCLVLDFVDLSSLEIITTATLAAGKQPTPPEREAAGERPAYLPAPEDDRDEAPATLEEITQRLREFDPLTMVQSDEAAAISVNAWLSLGARGMMLHFLDHHAQLCHFELRPASRSGVEIWRDDRRITRCSSMSAAIEAVDYELPKHGDPSSARADAAWRRHPITAPLKRALAELRPPRRAQTVGDAIAHLALDLGLRPAANRPPKPLRAR</sequence>
<feature type="domain" description="Helicase C-terminal" evidence="3">
    <location>
        <begin position="229"/>
        <end position="375"/>
    </location>
</feature>
<dbReference type="AlphaFoldDB" id="A0A0C2CWN0"/>
<dbReference type="InterPro" id="IPR027417">
    <property type="entry name" value="P-loop_NTPase"/>
</dbReference>
<evidence type="ECO:0000259" key="2">
    <source>
        <dbReference type="PROSITE" id="PS51192"/>
    </source>
</evidence>
<name>A0A0C2CWN0_9BACT</name>
<dbReference type="Gene3D" id="3.40.50.300">
    <property type="entry name" value="P-loop containing nucleotide triphosphate hydrolases"/>
    <property type="match status" value="2"/>
</dbReference>
<dbReference type="RefSeq" id="WP_052551605.1">
    <property type="nucleotide sequence ID" value="NZ_JMCC02000053.1"/>
</dbReference>
<feature type="domain" description="Helicase ATP-binding" evidence="2">
    <location>
        <begin position="16"/>
        <end position="176"/>
    </location>
</feature>
<accession>A0A0C2CWN0</accession>
<protein>
    <submittedName>
        <fullName evidence="4">DNA helicase</fullName>
    </submittedName>
</protein>
<dbReference type="PROSITE" id="PS51192">
    <property type="entry name" value="HELICASE_ATP_BIND_1"/>
    <property type="match status" value="1"/>
</dbReference>
<dbReference type="EMBL" id="JMCC02000053">
    <property type="protein sequence ID" value="KIG15451.1"/>
    <property type="molecule type" value="Genomic_DNA"/>
</dbReference>
<keyword evidence="4" id="KW-0378">Hydrolase</keyword>
<feature type="region of interest" description="Disordered" evidence="1">
    <location>
        <begin position="363"/>
        <end position="390"/>
    </location>
</feature>
<keyword evidence="4" id="KW-0347">Helicase</keyword>
<gene>
    <name evidence="4" type="ORF">DB30_05568</name>
</gene>
<dbReference type="InterPro" id="IPR050742">
    <property type="entry name" value="Helicase_Restrict-Modif_Enz"/>
</dbReference>
<evidence type="ECO:0000313" key="4">
    <source>
        <dbReference type="EMBL" id="KIG15451.1"/>
    </source>
</evidence>
<evidence type="ECO:0000256" key="1">
    <source>
        <dbReference type="SAM" id="MobiDB-lite"/>
    </source>
</evidence>
<dbReference type="Proteomes" id="UP000031599">
    <property type="component" value="Unassembled WGS sequence"/>
</dbReference>
<keyword evidence="4" id="KW-0547">Nucleotide-binding</keyword>
<dbReference type="PANTHER" id="PTHR47396">
    <property type="entry name" value="TYPE I RESTRICTION ENZYME ECOKI R PROTEIN"/>
    <property type="match status" value="1"/>
</dbReference>
<dbReference type="SUPFAM" id="SSF52540">
    <property type="entry name" value="P-loop containing nucleoside triphosphate hydrolases"/>
    <property type="match status" value="1"/>
</dbReference>
<keyword evidence="4" id="KW-0067">ATP-binding</keyword>
<dbReference type="InterPro" id="IPR006935">
    <property type="entry name" value="Helicase/UvrB_N"/>
</dbReference>